<reference evidence="1 2" key="1">
    <citation type="journal article" date="2021" name="Nat. Commun.">
        <title>Genetic determinants of endophytism in the Arabidopsis root mycobiome.</title>
        <authorList>
            <person name="Mesny F."/>
            <person name="Miyauchi S."/>
            <person name="Thiergart T."/>
            <person name="Pickel B."/>
            <person name="Atanasova L."/>
            <person name="Karlsson M."/>
            <person name="Huettel B."/>
            <person name="Barry K.W."/>
            <person name="Haridas S."/>
            <person name="Chen C."/>
            <person name="Bauer D."/>
            <person name="Andreopoulos W."/>
            <person name="Pangilinan J."/>
            <person name="LaButti K."/>
            <person name="Riley R."/>
            <person name="Lipzen A."/>
            <person name="Clum A."/>
            <person name="Drula E."/>
            <person name="Henrissat B."/>
            <person name="Kohler A."/>
            <person name="Grigoriev I.V."/>
            <person name="Martin F.M."/>
            <person name="Hacquard S."/>
        </authorList>
    </citation>
    <scope>NUCLEOTIDE SEQUENCE [LARGE SCALE GENOMIC DNA]</scope>
    <source>
        <strain evidence="1 2">MPI-SDFR-AT-0080</strain>
    </source>
</reference>
<name>A0ABQ8G6S5_9PEZI</name>
<organism evidence="1 2">
    <name type="scientific">Macrophomina phaseolina</name>
    <dbReference type="NCBI Taxonomy" id="35725"/>
    <lineage>
        <taxon>Eukaryota</taxon>
        <taxon>Fungi</taxon>
        <taxon>Dikarya</taxon>
        <taxon>Ascomycota</taxon>
        <taxon>Pezizomycotina</taxon>
        <taxon>Dothideomycetes</taxon>
        <taxon>Dothideomycetes incertae sedis</taxon>
        <taxon>Botryosphaeriales</taxon>
        <taxon>Botryosphaeriaceae</taxon>
        <taxon>Macrophomina</taxon>
    </lineage>
</organism>
<evidence type="ECO:0000313" key="1">
    <source>
        <dbReference type="EMBL" id="KAH7044047.1"/>
    </source>
</evidence>
<sequence>MLILANQIRYKIEDARVPLPPELVYIGLLCAAACHSVPALKTYLYERRVLDSPMPALVFARLVDGIVQNTPKSFRRPSGWRRPLREEHASAVMLGFPDAPVHEPYDLSSCVPRESWPCMDRWVRALARYKFLPQLRLEWALWLESPLRTSPQSCLVPAKAAGPPTAAIINEDREPMRRLHEAGMWNTRTRGDLAFVEAFRRSGGFEEAWMVLKESDFSFDLLKRRTRTALLAYPEFAAPELWTEGMRARMLNNYAAELAKIESLYGVEWVWDEQAGTGYHRISGESFLCSQDEHDNPAFSGRGEGS</sequence>
<accession>A0ABQ8G6S5</accession>
<protein>
    <submittedName>
        <fullName evidence="1">Uncharacterized protein</fullName>
    </submittedName>
</protein>
<gene>
    <name evidence="1" type="ORF">B0J12DRAFT_701773</name>
</gene>
<comment type="caution">
    <text evidence="1">The sequence shown here is derived from an EMBL/GenBank/DDBJ whole genome shotgun (WGS) entry which is preliminary data.</text>
</comment>
<keyword evidence="2" id="KW-1185">Reference proteome</keyword>
<evidence type="ECO:0000313" key="2">
    <source>
        <dbReference type="Proteomes" id="UP000774617"/>
    </source>
</evidence>
<dbReference type="Proteomes" id="UP000774617">
    <property type="component" value="Unassembled WGS sequence"/>
</dbReference>
<dbReference type="EMBL" id="JAGTJR010000021">
    <property type="protein sequence ID" value="KAH7044047.1"/>
    <property type="molecule type" value="Genomic_DNA"/>
</dbReference>
<proteinExistence type="predicted"/>